<organism evidence="3 4">
    <name type="scientific">Thermalbibacter longus</name>
    <dbReference type="NCBI Taxonomy" id="2951981"/>
    <lineage>
        <taxon>Bacteria</taxon>
        <taxon>Pseudomonadati</taxon>
        <taxon>Thermomicrobiota</taxon>
        <taxon>Thermomicrobia</taxon>
        <taxon>Thermomicrobiales</taxon>
        <taxon>Thermomicrobiaceae</taxon>
        <taxon>Thermalbibacter</taxon>
    </lineage>
</organism>
<dbReference type="SUPFAM" id="SSF159234">
    <property type="entry name" value="FomD-like"/>
    <property type="match status" value="1"/>
</dbReference>
<dbReference type="InterPro" id="IPR007295">
    <property type="entry name" value="DUF402"/>
</dbReference>
<dbReference type="RefSeq" id="WP_284056663.1">
    <property type="nucleotide sequence ID" value="NZ_JAMSLR010000004.1"/>
</dbReference>
<dbReference type="InterPro" id="IPR035930">
    <property type="entry name" value="FomD-like_sf"/>
</dbReference>
<sequence>MVRLPEPGTRITIVKLSPDGQPVARYQGTVLPGRTGWVVAEARWTYREVESGPLRFTPGDRLIEYFSLVEPISAFAVFSAGGRFKGWYANVSCPLDIDGEVVRWRDLYIDVIAVPGTDVTILDEDELEAANMAEAQPDGYRCILATRDRLLEMIRGHEYPFSEA</sequence>
<feature type="domain" description="DUF402" evidence="2">
    <location>
        <begin position="46"/>
        <end position="158"/>
    </location>
</feature>
<gene>
    <name evidence="3" type="ORF">NET02_06965</name>
</gene>
<dbReference type="Gene3D" id="2.40.380.10">
    <property type="entry name" value="FomD-like"/>
    <property type="match status" value="1"/>
</dbReference>
<dbReference type="InterPro" id="IPR050212">
    <property type="entry name" value="Ntdp-like"/>
</dbReference>
<dbReference type="PANTHER" id="PTHR39159">
    <property type="match status" value="1"/>
</dbReference>
<dbReference type="AlphaFoldDB" id="A0AA41WGA5"/>
<dbReference type="Proteomes" id="UP001165306">
    <property type="component" value="Unassembled WGS sequence"/>
</dbReference>
<evidence type="ECO:0000259" key="2">
    <source>
        <dbReference type="Pfam" id="PF04167"/>
    </source>
</evidence>
<keyword evidence="1" id="KW-0378">Hydrolase</keyword>
<dbReference type="EMBL" id="JAMSLR010000004">
    <property type="protein sequence ID" value="MCM8748881.1"/>
    <property type="molecule type" value="Genomic_DNA"/>
</dbReference>
<keyword evidence="4" id="KW-1185">Reference proteome</keyword>
<dbReference type="GO" id="GO:0016787">
    <property type="term" value="F:hydrolase activity"/>
    <property type="evidence" value="ECO:0007669"/>
    <property type="project" value="UniProtKB-KW"/>
</dbReference>
<protein>
    <submittedName>
        <fullName evidence="3">DUF402 domain-containing protein</fullName>
    </submittedName>
</protein>
<comment type="caution">
    <text evidence="3">The sequence shown here is derived from an EMBL/GenBank/DDBJ whole genome shotgun (WGS) entry which is preliminary data.</text>
</comment>
<evidence type="ECO:0000313" key="3">
    <source>
        <dbReference type="EMBL" id="MCM8748881.1"/>
    </source>
</evidence>
<dbReference type="Pfam" id="PF04167">
    <property type="entry name" value="DUF402"/>
    <property type="match status" value="1"/>
</dbReference>
<proteinExistence type="predicted"/>
<name>A0AA41WGA5_9BACT</name>
<evidence type="ECO:0000313" key="4">
    <source>
        <dbReference type="Proteomes" id="UP001165306"/>
    </source>
</evidence>
<dbReference type="PANTHER" id="PTHR39159:SF1">
    <property type="entry name" value="UPF0374 PROTEIN YGAC"/>
    <property type="match status" value="1"/>
</dbReference>
<accession>A0AA41WGA5</accession>
<evidence type="ECO:0000256" key="1">
    <source>
        <dbReference type="ARBA" id="ARBA00022801"/>
    </source>
</evidence>
<reference evidence="3" key="1">
    <citation type="submission" date="2022-06" db="EMBL/GenBank/DDBJ databases">
        <title>CFH 74404 Thermomicrobiaceae sp.</title>
        <authorList>
            <person name="Ming H."/>
            <person name="Li W.-J."/>
            <person name="Zhao Z."/>
        </authorList>
    </citation>
    <scope>NUCLEOTIDE SEQUENCE</scope>
    <source>
        <strain evidence="3">CFH 74404</strain>
    </source>
</reference>